<keyword evidence="2" id="KW-1185">Reference proteome</keyword>
<accession>A0ABV0VIJ6</accession>
<evidence type="ECO:0000313" key="2">
    <source>
        <dbReference type="Proteomes" id="UP001482620"/>
    </source>
</evidence>
<gene>
    <name evidence="1" type="ORF">ILYODFUR_021449</name>
</gene>
<dbReference type="EMBL" id="JAHRIQ010106557">
    <property type="protein sequence ID" value="MEQ2256153.1"/>
    <property type="molecule type" value="Genomic_DNA"/>
</dbReference>
<dbReference type="Proteomes" id="UP001482620">
    <property type="component" value="Unassembled WGS sequence"/>
</dbReference>
<name>A0ABV0VIJ6_9TELE</name>
<proteinExistence type="predicted"/>
<comment type="caution">
    <text evidence="1">The sequence shown here is derived from an EMBL/GenBank/DDBJ whole genome shotgun (WGS) entry which is preliminary data.</text>
</comment>
<sequence length="113" mass="12886">MHPTLFPHLRVMSNAVFLSLNPGNIAVSLLLHTYFNLIGSAEKLGILLRQQGSGVLEQGVIYNKQDSSRSSCLRMELCSFYCDIHYKLLQHRKLLRFQNKSLYVEHLKLGLVA</sequence>
<protein>
    <submittedName>
        <fullName evidence="1">Uncharacterized protein</fullName>
    </submittedName>
</protein>
<organism evidence="1 2">
    <name type="scientific">Ilyodon furcidens</name>
    <name type="common">goldbreast splitfin</name>
    <dbReference type="NCBI Taxonomy" id="33524"/>
    <lineage>
        <taxon>Eukaryota</taxon>
        <taxon>Metazoa</taxon>
        <taxon>Chordata</taxon>
        <taxon>Craniata</taxon>
        <taxon>Vertebrata</taxon>
        <taxon>Euteleostomi</taxon>
        <taxon>Actinopterygii</taxon>
        <taxon>Neopterygii</taxon>
        <taxon>Teleostei</taxon>
        <taxon>Neoteleostei</taxon>
        <taxon>Acanthomorphata</taxon>
        <taxon>Ovalentaria</taxon>
        <taxon>Atherinomorphae</taxon>
        <taxon>Cyprinodontiformes</taxon>
        <taxon>Goodeidae</taxon>
        <taxon>Ilyodon</taxon>
    </lineage>
</organism>
<reference evidence="1 2" key="1">
    <citation type="submission" date="2021-06" db="EMBL/GenBank/DDBJ databases">
        <authorList>
            <person name="Palmer J.M."/>
        </authorList>
    </citation>
    <scope>NUCLEOTIDE SEQUENCE [LARGE SCALE GENOMIC DNA]</scope>
    <source>
        <strain evidence="2">if_2019</strain>
        <tissue evidence="1">Muscle</tissue>
    </source>
</reference>
<evidence type="ECO:0000313" key="1">
    <source>
        <dbReference type="EMBL" id="MEQ2256153.1"/>
    </source>
</evidence>